<name>A0ABT5VIH8_9BACI</name>
<dbReference type="SUPFAM" id="SSF52980">
    <property type="entry name" value="Restriction endonuclease-like"/>
    <property type="match status" value="1"/>
</dbReference>
<dbReference type="PANTHER" id="PTHR30591:SF1">
    <property type="entry name" value="RECBCD ENZYME SUBUNIT RECC"/>
    <property type="match status" value="1"/>
</dbReference>
<evidence type="ECO:0000313" key="11">
    <source>
        <dbReference type="EMBL" id="MDE5415264.1"/>
    </source>
</evidence>
<evidence type="ECO:0000256" key="6">
    <source>
        <dbReference type="ARBA" id="ARBA00022839"/>
    </source>
</evidence>
<dbReference type="SUPFAM" id="SSF52540">
    <property type="entry name" value="P-loop containing nucleoside triphosphate hydrolases"/>
    <property type="match status" value="1"/>
</dbReference>
<keyword evidence="4" id="KW-0378">Hydrolase</keyword>
<keyword evidence="5" id="KW-0347">Helicase</keyword>
<dbReference type="InterPro" id="IPR038726">
    <property type="entry name" value="PDDEXK_AddAB-type"/>
</dbReference>
<dbReference type="Pfam" id="PF12705">
    <property type="entry name" value="PDDEXK_1"/>
    <property type="match status" value="1"/>
</dbReference>
<keyword evidence="7" id="KW-0067">ATP-binding</keyword>
<keyword evidence="1" id="KW-0540">Nuclease</keyword>
<protein>
    <submittedName>
        <fullName evidence="11">PD-(D/E)XK nuclease family protein</fullName>
    </submittedName>
</protein>
<accession>A0ABT5VIH8</accession>
<dbReference type="InterPro" id="IPR011604">
    <property type="entry name" value="PDDEXK-like_dom_sf"/>
</dbReference>
<keyword evidence="12" id="KW-1185">Reference proteome</keyword>
<evidence type="ECO:0000259" key="10">
    <source>
        <dbReference type="Pfam" id="PF12705"/>
    </source>
</evidence>
<sequence length="1010" mass="117200">MNPHSIIEQLIEIVTNNKLTEKIFVVPSHRDGQLVIQALARAGQPVLNVKVKTFMDLALESIKPVMKKADYKQMPYQIGKQYIFSELQKLKANKQLNYFNTVQLTPAFSQAVYQAILDLKQARVSVQTFPTQAFLKREKGEDLYQLFQAYEQKRQENRLLDTADIFELAMQQPVAPKKQSLYIFFPHEAYYRIEKEFFLHYTKGEEVVALDFPAVVGLEPLPSMVPPTKNIESHHPFSFLYQIENAPSEPDLVLKAAISEDEEIHGVFRELKNKKLPFDQSVIFYTSGRPYVESVLRFVQKQKLEECVTFAEGVPVNLTKPGKLIKGVFQWMRENYSIKMLAKLIREGCISLNQIELSGEKVIELLQDADIHWGKERYIQKLHEKMTDLALKIKEDPSNTRVVQKLERYKQLEKWLTPWMERFEGDSTWSTISYKQWLIALKDLISIEDNSNNALNTSAKNQLIEAITEVEHLADGDMTLGEALNDTEQWLMKLTVGASMPKPGHLHISPHRIGLYLDRPHVYIVGLDNGRFPGRQKEDPILLDLERKAIHPEMTLGREFVKRNFYLFVQLLLTTKGHVQMSYPFMDTVENRRSAPAHIFLQAYRLLTKQPSVTGEELVLALQDDVHFIQKETANVLHENEWWAKQVWDQSQLDKEVFNEVSFMHLKQAELAREARRNEVFTEFDGRVEYDHDKLDPRKNEQLTITTSKLEMLGTCPYKYFLKHILYVEEEQIEEFDMYSWLNPPTRGSLMHEVFERFYGRLKEAKEKPQVEQHLDLIIEIADQVLSFERESNPPPSEIIYLLERQEILESCAVFLKAEEEASGEGDPLFFEFNFGISGQDPATIDLANGESIRLSGKIDRVDRLKNGLYAIIDYKTGSSYGYTEKAYFNGGRKLQHSLYALAFEKLFTHQNAQVSSSTYLFPTLKGQGERIVRKHNDEERQQFLTIVEHLCDLLAKGHFPYTDAADDCKYCDYKIVCQRHTYEEEVLAKKHEEETASGALRLKEVRSYD</sequence>
<evidence type="ECO:0000256" key="2">
    <source>
        <dbReference type="ARBA" id="ARBA00022741"/>
    </source>
</evidence>
<gene>
    <name evidence="11" type="ORF">N7Z68_18045</name>
</gene>
<dbReference type="Proteomes" id="UP001148125">
    <property type="component" value="Unassembled WGS sequence"/>
</dbReference>
<evidence type="ECO:0000256" key="8">
    <source>
        <dbReference type="ARBA" id="ARBA00023125"/>
    </source>
</evidence>
<keyword evidence="3" id="KW-0227">DNA damage</keyword>
<keyword evidence="6" id="KW-0269">Exonuclease</keyword>
<dbReference type="InterPro" id="IPR011335">
    <property type="entry name" value="Restrct_endonuc-II-like"/>
</dbReference>
<dbReference type="Gene3D" id="3.40.50.300">
    <property type="entry name" value="P-loop containing nucleotide triphosphate hydrolases"/>
    <property type="match status" value="1"/>
</dbReference>
<evidence type="ECO:0000256" key="7">
    <source>
        <dbReference type="ARBA" id="ARBA00022840"/>
    </source>
</evidence>
<evidence type="ECO:0000313" key="12">
    <source>
        <dbReference type="Proteomes" id="UP001148125"/>
    </source>
</evidence>
<dbReference type="RefSeq" id="WP_275119869.1">
    <property type="nucleotide sequence ID" value="NZ_JAOTPO010000014.1"/>
</dbReference>
<dbReference type="Gene3D" id="3.90.320.10">
    <property type="match status" value="1"/>
</dbReference>
<evidence type="ECO:0000256" key="5">
    <source>
        <dbReference type="ARBA" id="ARBA00022806"/>
    </source>
</evidence>
<dbReference type="InterPro" id="IPR027417">
    <property type="entry name" value="P-loop_NTPase"/>
</dbReference>
<reference evidence="11" key="1">
    <citation type="submission" date="2024-05" db="EMBL/GenBank/DDBJ databases">
        <title>Alkalihalobacillus sp. strain MEB203 novel alkaliphilic bacterium from Lonar Lake, India.</title>
        <authorList>
            <person name="Joshi A."/>
            <person name="Thite S."/>
            <person name="Mengade P."/>
        </authorList>
    </citation>
    <scope>NUCLEOTIDE SEQUENCE</scope>
    <source>
        <strain evidence="11">MEB 203</strain>
    </source>
</reference>
<evidence type="ECO:0000256" key="1">
    <source>
        <dbReference type="ARBA" id="ARBA00022722"/>
    </source>
</evidence>
<dbReference type="EMBL" id="JAOTPO010000014">
    <property type="protein sequence ID" value="MDE5415264.1"/>
    <property type="molecule type" value="Genomic_DNA"/>
</dbReference>
<keyword evidence="9" id="KW-0234">DNA repair</keyword>
<evidence type="ECO:0000256" key="4">
    <source>
        <dbReference type="ARBA" id="ARBA00022801"/>
    </source>
</evidence>
<dbReference type="PANTHER" id="PTHR30591">
    <property type="entry name" value="RECBCD ENZYME SUBUNIT RECC"/>
    <property type="match status" value="1"/>
</dbReference>
<evidence type="ECO:0000256" key="3">
    <source>
        <dbReference type="ARBA" id="ARBA00022763"/>
    </source>
</evidence>
<keyword evidence="8" id="KW-0238">DNA-binding</keyword>
<comment type="caution">
    <text evidence="11">The sequence shown here is derived from an EMBL/GenBank/DDBJ whole genome shotgun (WGS) entry which is preliminary data.</text>
</comment>
<organism evidence="11 12">
    <name type="scientific">Alkalihalobacterium chitinilyticum</name>
    <dbReference type="NCBI Taxonomy" id="2980103"/>
    <lineage>
        <taxon>Bacteria</taxon>
        <taxon>Bacillati</taxon>
        <taxon>Bacillota</taxon>
        <taxon>Bacilli</taxon>
        <taxon>Bacillales</taxon>
        <taxon>Bacillaceae</taxon>
        <taxon>Alkalihalobacterium</taxon>
    </lineage>
</organism>
<evidence type="ECO:0000256" key="9">
    <source>
        <dbReference type="ARBA" id="ARBA00023204"/>
    </source>
</evidence>
<feature type="domain" description="PD-(D/E)XK endonuclease-like" evidence="10">
    <location>
        <begin position="705"/>
        <end position="979"/>
    </location>
</feature>
<proteinExistence type="predicted"/>
<keyword evidence="2" id="KW-0547">Nucleotide-binding</keyword>